<feature type="region of interest" description="Disordered" evidence="2">
    <location>
        <begin position="555"/>
        <end position="600"/>
    </location>
</feature>
<proteinExistence type="inferred from homology"/>
<dbReference type="GeneID" id="89948947"/>
<accession>A0AAN7D4V8</accession>
<protein>
    <recommendedName>
        <fullName evidence="3">UDENN domain-containing protein</fullName>
    </recommendedName>
</protein>
<evidence type="ECO:0000313" key="5">
    <source>
        <dbReference type="Proteomes" id="UP001304243"/>
    </source>
</evidence>
<dbReference type="InterPro" id="IPR018307">
    <property type="entry name" value="ABL9/DENND6_dom"/>
</dbReference>
<gene>
    <name evidence="4" type="ORF">ATC70_005261</name>
</gene>
<comment type="caution">
    <text evidence="4">The sequence shown here is derived from an EMBL/GenBank/DDBJ whole genome shotgun (WGS) entry which is preliminary data.</text>
</comment>
<dbReference type="GO" id="GO:0005737">
    <property type="term" value="C:cytoplasm"/>
    <property type="evidence" value="ECO:0007669"/>
    <property type="project" value="TreeGrafter"/>
</dbReference>
<dbReference type="Pfam" id="PF09794">
    <property type="entry name" value="Avl9"/>
    <property type="match status" value="1"/>
</dbReference>
<dbReference type="InterPro" id="IPR051731">
    <property type="entry name" value="DENND11/AVL9_GEFs"/>
</dbReference>
<evidence type="ECO:0000259" key="3">
    <source>
        <dbReference type="PROSITE" id="PS50211"/>
    </source>
</evidence>
<feature type="compositionally biased region" description="Low complexity" evidence="2">
    <location>
        <begin position="625"/>
        <end position="637"/>
    </location>
</feature>
<dbReference type="PANTHER" id="PTHR31017:SF1">
    <property type="entry name" value="LATE SECRETORY PATHWAY PROTEIN AVL9 HOMOLOG"/>
    <property type="match status" value="1"/>
</dbReference>
<dbReference type="Proteomes" id="UP001304243">
    <property type="component" value="Unassembled WGS sequence"/>
</dbReference>
<comment type="similarity">
    <text evidence="1">Belongs to the AVL9 family.</text>
</comment>
<name>A0AAN7D4V8_9FUNG</name>
<sequence>MTDSHQPTLNQVLSETNSQTSLDQNKDQQIAAILVVGFHHAFGPIVEFCVPPLPYHEQGKTQQTLEKLELPEEWSFLPFLALPDGAHQKDEDFAYFHLPPVPGWSVAETTLFGISCNRQIASKDLLVKTPDITRSIVQKAVVVLARQPIFGPLRQKLAVITAAWFNQRDFTKLDILHNLYNNLNGTFHGPIDDSTLYMGTSLRELVYKFKSKTLMLLKLLLLEKRVLFYGYPVETLCTFQYSLISLIPGLLRNLQDSGAPELDTSDENMATTEAKVLADGSKESLLKYMGLPLHIFEKGSFFQPYLPLQQIEMLSSEQTKSYVVGTTNQIFFHHKSDAKIDVLVNLDNGALEFYNQQLVSLVSPTIADRRWMENIVKVVNDTWNQNDPSRPLQNTYLGSDDYLRARFEEYILSLLSSVKHAQAHNLLDNVYETMENGAISSEEVMTDESEEHNYLSDYGMKWLMAWGETNNFKKWNQYTDHEIYEIVEPGHPGMGNISMADIQNTLSNRLRDLQLKQNLAPIRNTLSRAMSGGAKAMFSGRSKLNAIWTEFERGANEESHAKGSPKSASRGSFQSDEKSASASPQQPQTDTSSSLESTSQQAGRLFSNFSSFLSRKTKEFSQAMEESVSENSSPSSSRRTSTGNKRQSTTGNPAPHTDALVSDDDDAGSAAFVDVGQMYPFTTAKSHVKKNDEDKILDV</sequence>
<keyword evidence="5" id="KW-1185">Reference proteome</keyword>
<dbReference type="AlphaFoldDB" id="A0AAN7D4V8"/>
<dbReference type="PANTHER" id="PTHR31017">
    <property type="entry name" value="LATE SECRETORY PATHWAY PROTEIN AVL9-RELATED"/>
    <property type="match status" value="1"/>
</dbReference>
<dbReference type="RefSeq" id="XP_064677493.1">
    <property type="nucleotide sequence ID" value="XM_064824557.1"/>
</dbReference>
<feature type="domain" description="UDENN" evidence="3">
    <location>
        <begin position="31"/>
        <end position="493"/>
    </location>
</feature>
<feature type="region of interest" description="Disordered" evidence="2">
    <location>
        <begin position="622"/>
        <end position="665"/>
    </location>
</feature>
<dbReference type="Gene3D" id="3.40.50.11500">
    <property type="match status" value="1"/>
</dbReference>
<reference evidence="4 5" key="1">
    <citation type="submission" date="2022-11" db="EMBL/GenBank/DDBJ databases">
        <title>Mucor velutinosus strain NIH1002 WGS.</title>
        <authorList>
            <person name="Subramanian P."/>
            <person name="Mullikin J.C."/>
            <person name="Segre J.A."/>
            <person name="Zelazny A.M."/>
        </authorList>
    </citation>
    <scope>NUCLEOTIDE SEQUENCE [LARGE SCALE GENOMIC DNA]</scope>
    <source>
        <strain evidence="4 5">NIH1002</strain>
    </source>
</reference>
<dbReference type="PROSITE" id="PS50211">
    <property type="entry name" value="DENN"/>
    <property type="match status" value="1"/>
</dbReference>
<evidence type="ECO:0000256" key="2">
    <source>
        <dbReference type="SAM" id="MobiDB-lite"/>
    </source>
</evidence>
<dbReference type="InterPro" id="IPR037516">
    <property type="entry name" value="Tripartite_DENN"/>
</dbReference>
<organism evidence="4 5">
    <name type="scientific">Mucor velutinosus</name>
    <dbReference type="NCBI Taxonomy" id="708070"/>
    <lineage>
        <taxon>Eukaryota</taxon>
        <taxon>Fungi</taxon>
        <taxon>Fungi incertae sedis</taxon>
        <taxon>Mucoromycota</taxon>
        <taxon>Mucoromycotina</taxon>
        <taxon>Mucoromycetes</taxon>
        <taxon>Mucorales</taxon>
        <taxon>Mucorineae</taxon>
        <taxon>Mucoraceae</taxon>
        <taxon>Mucor</taxon>
    </lineage>
</organism>
<evidence type="ECO:0000256" key="1">
    <source>
        <dbReference type="ARBA" id="ARBA00038178"/>
    </source>
</evidence>
<feature type="compositionally biased region" description="Polar residues" evidence="2">
    <location>
        <begin position="638"/>
        <end position="652"/>
    </location>
</feature>
<dbReference type="EMBL" id="JASEJX010000033">
    <property type="protein sequence ID" value="KAK4510827.1"/>
    <property type="molecule type" value="Genomic_DNA"/>
</dbReference>
<dbReference type="InterPro" id="IPR043153">
    <property type="entry name" value="DENN_C"/>
</dbReference>
<evidence type="ECO:0000313" key="4">
    <source>
        <dbReference type="EMBL" id="KAK4510827.1"/>
    </source>
</evidence>
<feature type="compositionally biased region" description="Low complexity" evidence="2">
    <location>
        <begin position="581"/>
        <end position="594"/>
    </location>
</feature>